<keyword evidence="2" id="KW-1185">Reference proteome</keyword>
<proteinExistence type="predicted"/>
<accession>A0ACC2TL38</accession>
<dbReference type="EMBL" id="QTSX02002556">
    <property type="protein sequence ID" value="KAJ9075258.1"/>
    <property type="molecule type" value="Genomic_DNA"/>
</dbReference>
<reference evidence="1" key="1">
    <citation type="submission" date="2022-04" db="EMBL/GenBank/DDBJ databases">
        <title>Genome of the entomopathogenic fungus Entomophthora muscae.</title>
        <authorList>
            <person name="Elya C."/>
            <person name="Lovett B.R."/>
            <person name="Lee E."/>
            <person name="Macias A.M."/>
            <person name="Hajek A.E."/>
            <person name="De Bivort B.L."/>
            <person name="Kasson M.T."/>
            <person name="De Fine Licht H.H."/>
            <person name="Stajich J.E."/>
        </authorList>
    </citation>
    <scope>NUCLEOTIDE SEQUENCE</scope>
    <source>
        <strain evidence="1">Berkeley</strain>
    </source>
</reference>
<dbReference type="Proteomes" id="UP001165960">
    <property type="component" value="Unassembled WGS sequence"/>
</dbReference>
<organism evidence="1 2">
    <name type="scientific">Entomophthora muscae</name>
    <dbReference type="NCBI Taxonomy" id="34485"/>
    <lineage>
        <taxon>Eukaryota</taxon>
        <taxon>Fungi</taxon>
        <taxon>Fungi incertae sedis</taxon>
        <taxon>Zoopagomycota</taxon>
        <taxon>Entomophthoromycotina</taxon>
        <taxon>Entomophthoromycetes</taxon>
        <taxon>Entomophthorales</taxon>
        <taxon>Entomophthoraceae</taxon>
        <taxon>Entomophthora</taxon>
    </lineage>
</organism>
<name>A0ACC2TL38_9FUNG</name>
<sequence length="108" mass="11798">MLFIIKTGIISLKKTAIVWCLVIGVTQVRSQSQVDLTRAARVKVLWMALCAIRGSTNAAGTHFRSQGELGPDPIPGQEFPAYHLPLAWPILPTLSFLPMPSKGRLSDT</sequence>
<gene>
    <name evidence="1" type="ORF">DSO57_1037815</name>
</gene>
<comment type="caution">
    <text evidence="1">The sequence shown here is derived from an EMBL/GenBank/DDBJ whole genome shotgun (WGS) entry which is preliminary data.</text>
</comment>
<evidence type="ECO:0000313" key="1">
    <source>
        <dbReference type="EMBL" id="KAJ9075258.1"/>
    </source>
</evidence>
<evidence type="ECO:0000313" key="2">
    <source>
        <dbReference type="Proteomes" id="UP001165960"/>
    </source>
</evidence>
<protein>
    <submittedName>
        <fullName evidence="1">Uncharacterized protein</fullName>
    </submittedName>
</protein>